<dbReference type="PANTHER" id="PTHR10218">
    <property type="entry name" value="GTP-BINDING PROTEIN ALPHA SUBUNIT"/>
    <property type="match status" value="1"/>
</dbReference>
<evidence type="ECO:0000256" key="5">
    <source>
        <dbReference type="ARBA" id="ARBA00023224"/>
    </source>
</evidence>
<feature type="binding site" evidence="6">
    <location>
        <position position="499"/>
    </location>
    <ligand>
        <name>GTP</name>
        <dbReference type="ChEBI" id="CHEBI:37565"/>
    </ligand>
</feature>
<keyword evidence="3 6" id="KW-0547">Nucleotide-binding</keyword>
<feature type="binding site" evidence="6">
    <location>
        <begin position="369"/>
        <end position="373"/>
    </location>
    <ligand>
        <name>GTP</name>
        <dbReference type="ChEBI" id="CHEBI:37565"/>
    </ligand>
</feature>
<dbReference type="OrthoDB" id="5817230at2759"/>
<dbReference type="InterPro" id="IPR001019">
    <property type="entry name" value="Gprotein_alpha_su"/>
</dbReference>
<keyword evidence="5" id="KW-0807">Transducer</keyword>
<feature type="coiled-coil region" evidence="8">
    <location>
        <begin position="157"/>
        <end position="184"/>
    </location>
</feature>
<organism evidence="10 11">
    <name type="scientific">Mycena sanguinolenta</name>
    <dbReference type="NCBI Taxonomy" id="230812"/>
    <lineage>
        <taxon>Eukaryota</taxon>
        <taxon>Fungi</taxon>
        <taxon>Dikarya</taxon>
        <taxon>Basidiomycota</taxon>
        <taxon>Agaricomycotina</taxon>
        <taxon>Agaricomycetes</taxon>
        <taxon>Agaricomycetidae</taxon>
        <taxon>Agaricales</taxon>
        <taxon>Marasmiineae</taxon>
        <taxon>Mycenaceae</taxon>
        <taxon>Mycena</taxon>
    </lineage>
</organism>
<evidence type="ECO:0000256" key="7">
    <source>
        <dbReference type="PIRSR" id="PIRSR601019-2"/>
    </source>
</evidence>
<dbReference type="Gene3D" id="3.40.50.300">
    <property type="entry name" value="P-loop containing nucleotide triphosphate hydrolases"/>
    <property type="match status" value="1"/>
</dbReference>
<dbReference type="PANTHER" id="PTHR10218:SF242">
    <property type="entry name" value="GUANINE NUCLEOTIDE-BINDING PROTEIN ALPHA-1 SUBUNIT"/>
    <property type="match status" value="1"/>
</dbReference>
<keyword evidence="2 7" id="KW-0479">Metal-binding</keyword>
<proteinExistence type="inferred from homology"/>
<dbReference type="PROSITE" id="PS51882">
    <property type="entry name" value="G_ALPHA"/>
    <property type="match status" value="1"/>
</dbReference>
<dbReference type="GO" id="GO:0031683">
    <property type="term" value="F:G-protein beta/gamma-subunit complex binding"/>
    <property type="evidence" value="ECO:0007669"/>
    <property type="project" value="InterPro"/>
</dbReference>
<sequence>MPHNDSCRRSDTINQRDINPISELTRILAAPTAASRFALRFALPASADWPSWVHDWASSPDAGEYHRIDQSSTPTYGTGASSAPTSVRIQFSAPTSTSDDLATPSFLSFLVAVAPTLNFWCQSRHRAISVSFLASSSTEAHMGGCVSSPSGPVGEVTELDKLRHRQAEKELKELKAKMAVQVKVLLLGSGRLWQIHHPQTNASHPPCPLHPTRDRYLLDALPDMELELPEIYTDIYEGGEAEASGKDGYVAKRGMRGAGTEEGTRPDGIATDLALIEHAEDIGDGEPFPMRYYGPLSRLWAEPVVQTAWNRGNEAAVPENLHYFFSDLPRLFDVGYVPTEQDIVRARARTIGITETSFHLRDQEMMMVDVGGQKSERRKWIHCFQDVTSILFLVSLSGYDQCLVEDRDANQMQDAMTIWDSICHSQWFKQTSIILFLNKNDLFQQKIRTSDIKSFFPDFDGEPHSVTAGHAYFKKRFGRLAVKAGRAKEREIYIHITTATDTELLRVVMAAVEVSVHILFAPPLFFLPRCADFSPPALDFEANSRL</sequence>
<gene>
    <name evidence="10" type="ORF">MSAN_00880600</name>
</gene>
<dbReference type="GO" id="GO:0046872">
    <property type="term" value="F:metal ion binding"/>
    <property type="evidence" value="ECO:0007669"/>
    <property type="project" value="UniProtKB-KW"/>
</dbReference>
<feature type="binding site" evidence="7">
    <location>
        <position position="350"/>
    </location>
    <ligand>
        <name>Mg(2+)</name>
        <dbReference type="ChEBI" id="CHEBI:18420"/>
    </ligand>
</feature>
<dbReference type="SUPFAM" id="SSF47895">
    <property type="entry name" value="Transducin (alpha subunit), insertion domain"/>
    <property type="match status" value="1"/>
</dbReference>
<name>A0A8H7DDI9_9AGAR</name>
<dbReference type="InterPro" id="IPR027417">
    <property type="entry name" value="P-loop_NTPase"/>
</dbReference>
<dbReference type="SMART" id="SM00275">
    <property type="entry name" value="G_alpha"/>
    <property type="match status" value="1"/>
</dbReference>
<evidence type="ECO:0000256" key="1">
    <source>
        <dbReference type="ARBA" id="ARBA00007976"/>
    </source>
</evidence>
<feature type="region of interest" description="Disordered" evidence="9">
    <location>
        <begin position="64"/>
        <end position="83"/>
    </location>
</feature>
<dbReference type="GO" id="GO:0000750">
    <property type="term" value="P:pheromone-dependent signal transduction involved in conjugation with cellular fusion"/>
    <property type="evidence" value="ECO:0007669"/>
    <property type="project" value="TreeGrafter"/>
</dbReference>
<dbReference type="AlphaFoldDB" id="A0A8H7DDI9"/>
<dbReference type="GO" id="GO:0007186">
    <property type="term" value="P:G protein-coupled receptor signaling pathway"/>
    <property type="evidence" value="ECO:0007669"/>
    <property type="project" value="InterPro"/>
</dbReference>
<dbReference type="SUPFAM" id="SSF52540">
    <property type="entry name" value="P-loop containing nucleoside triphosphate hydrolases"/>
    <property type="match status" value="1"/>
</dbReference>
<dbReference type="InterPro" id="IPR011025">
    <property type="entry name" value="GproteinA_insert"/>
</dbReference>
<evidence type="ECO:0000256" key="4">
    <source>
        <dbReference type="ARBA" id="ARBA00023134"/>
    </source>
</evidence>
<accession>A0A8H7DDI9</accession>
<dbReference type="GO" id="GO:0001664">
    <property type="term" value="F:G protein-coupled receptor binding"/>
    <property type="evidence" value="ECO:0007669"/>
    <property type="project" value="TreeGrafter"/>
</dbReference>
<comment type="caution">
    <text evidence="10">The sequence shown here is derived from an EMBL/GenBank/DDBJ whole genome shotgun (WGS) entry which is preliminary data.</text>
</comment>
<evidence type="ECO:0000256" key="3">
    <source>
        <dbReference type="ARBA" id="ARBA00022741"/>
    </source>
</evidence>
<dbReference type="FunFam" id="3.40.50.300:FF:000051">
    <property type="entry name" value="Guanine nucleotide-binding protein subunit alpha"/>
    <property type="match status" value="1"/>
</dbReference>
<dbReference type="PRINTS" id="PR00318">
    <property type="entry name" value="GPROTEINA"/>
</dbReference>
<reference evidence="10" key="1">
    <citation type="submission" date="2020-05" db="EMBL/GenBank/DDBJ databases">
        <title>Mycena genomes resolve the evolution of fungal bioluminescence.</title>
        <authorList>
            <person name="Tsai I.J."/>
        </authorList>
    </citation>
    <scope>NUCLEOTIDE SEQUENCE</scope>
    <source>
        <strain evidence="10">160909Yilan</strain>
    </source>
</reference>
<dbReference type="EMBL" id="JACAZH010000005">
    <property type="protein sequence ID" value="KAF7368143.1"/>
    <property type="molecule type" value="Genomic_DNA"/>
</dbReference>
<dbReference type="GO" id="GO:0005737">
    <property type="term" value="C:cytoplasm"/>
    <property type="evidence" value="ECO:0007669"/>
    <property type="project" value="TreeGrafter"/>
</dbReference>
<evidence type="ECO:0000256" key="9">
    <source>
        <dbReference type="SAM" id="MobiDB-lite"/>
    </source>
</evidence>
<dbReference type="Proteomes" id="UP000623467">
    <property type="component" value="Unassembled WGS sequence"/>
</dbReference>
<evidence type="ECO:0000256" key="2">
    <source>
        <dbReference type="ARBA" id="ARBA00022723"/>
    </source>
</evidence>
<keyword evidence="8" id="KW-0175">Coiled coil</keyword>
<dbReference type="GO" id="GO:0005834">
    <property type="term" value="C:heterotrimeric G-protein complex"/>
    <property type="evidence" value="ECO:0007669"/>
    <property type="project" value="TreeGrafter"/>
</dbReference>
<keyword evidence="4 6" id="KW-0342">GTP-binding</keyword>
<evidence type="ECO:0000313" key="10">
    <source>
        <dbReference type="EMBL" id="KAF7368143.1"/>
    </source>
</evidence>
<protein>
    <submittedName>
        <fullName evidence="10">Guanine nucleotide-binding protein alpha-2 subunit</fullName>
    </submittedName>
</protein>
<feature type="binding site" evidence="6">
    <location>
        <begin position="438"/>
        <end position="441"/>
    </location>
    <ligand>
        <name>GTP</name>
        <dbReference type="ChEBI" id="CHEBI:37565"/>
    </ligand>
</feature>
<dbReference type="CDD" id="cd00066">
    <property type="entry name" value="G-alpha"/>
    <property type="match status" value="1"/>
</dbReference>
<dbReference type="GO" id="GO:0003924">
    <property type="term" value="F:GTPase activity"/>
    <property type="evidence" value="ECO:0007669"/>
    <property type="project" value="InterPro"/>
</dbReference>
<keyword evidence="11" id="KW-1185">Reference proteome</keyword>
<dbReference type="Pfam" id="PF00503">
    <property type="entry name" value="G-alpha"/>
    <property type="match status" value="1"/>
</dbReference>
<dbReference type="GO" id="GO:0005525">
    <property type="term" value="F:GTP binding"/>
    <property type="evidence" value="ECO:0007669"/>
    <property type="project" value="UniProtKB-KW"/>
</dbReference>
<evidence type="ECO:0000256" key="8">
    <source>
        <dbReference type="SAM" id="Coils"/>
    </source>
</evidence>
<comment type="similarity">
    <text evidence="1">Belongs to the G-alpha family. G(q) subfamily.</text>
</comment>
<evidence type="ECO:0000256" key="6">
    <source>
        <dbReference type="PIRSR" id="PIRSR601019-1"/>
    </source>
</evidence>
<keyword evidence="7" id="KW-0460">Magnesium</keyword>
<feature type="compositionally biased region" description="Polar residues" evidence="9">
    <location>
        <begin position="70"/>
        <end position="83"/>
    </location>
</feature>
<evidence type="ECO:0000313" key="11">
    <source>
        <dbReference type="Proteomes" id="UP000623467"/>
    </source>
</evidence>